<protein>
    <submittedName>
        <fullName evidence="1">Uncharacterized protein</fullName>
    </submittedName>
</protein>
<comment type="caution">
    <text evidence="1">The sequence shown here is derived from an EMBL/GenBank/DDBJ whole genome shotgun (WGS) entry which is preliminary data.</text>
</comment>
<reference evidence="1 2" key="1">
    <citation type="submission" date="2018-10" db="EMBL/GenBank/DDBJ databases">
        <title>A high-quality apple genome assembly.</title>
        <authorList>
            <person name="Hu J."/>
        </authorList>
    </citation>
    <scope>NUCLEOTIDE SEQUENCE [LARGE SCALE GENOMIC DNA]</scope>
    <source>
        <strain evidence="2">cv. HFTH1</strain>
        <tissue evidence="1">Young leaf</tissue>
    </source>
</reference>
<dbReference type="EMBL" id="RDQH01000331">
    <property type="protein sequence ID" value="RXH99716.1"/>
    <property type="molecule type" value="Genomic_DNA"/>
</dbReference>
<evidence type="ECO:0000313" key="1">
    <source>
        <dbReference type="EMBL" id="RXH99716.1"/>
    </source>
</evidence>
<organism evidence="1 2">
    <name type="scientific">Malus domestica</name>
    <name type="common">Apple</name>
    <name type="synonym">Pyrus malus</name>
    <dbReference type="NCBI Taxonomy" id="3750"/>
    <lineage>
        <taxon>Eukaryota</taxon>
        <taxon>Viridiplantae</taxon>
        <taxon>Streptophyta</taxon>
        <taxon>Embryophyta</taxon>
        <taxon>Tracheophyta</taxon>
        <taxon>Spermatophyta</taxon>
        <taxon>Magnoliopsida</taxon>
        <taxon>eudicotyledons</taxon>
        <taxon>Gunneridae</taxon>
        <taxon>Pentapetalae</taxon>
        <taxon>rosids</taxon>
        <taxon>fabids</taxon>
        <taxon>Rosales</taxon>
        <taxon>Rosaceae</taxon>
        <taxon>Amygdaloideae</taxon>
        <taxon>Maleae</taxon>
        <taxon>Malus</taxon>
    </lineage>
</organism>
<accession>A0A498JX74</accession>
<keyword evidence="2" id="KW-1185">Reference proteome</keyword>
<proteinExistence type="predicted"/>
<name>A0A498JX74_MALDO</name>
<dbReference type="AlphaFoldDB" id="A0A498JX74"/>
<evidence type="ECO:0000313" key="2">
    <source>
        <dbReference type="Proteomes" id="UP000290289"/>
    </source>
</evidence>
<gene>
    <name evidence="1" type="ORF">DVH24_021518</name>
</gene>
<dbReference type="Proteomes" id="UP000290289">
    <property type="component" value="Chromosome 5"/>
</dbReference>
<sequence length="190" mass="21302">MGTRESSAPSPQVIYEGGSVGMEFVCDRVAESEKTMCISGNNSDGIVHLSPSSIPSVTCIDPIHVLHCSLSTVLQAEVRTRQTRVINLTEAGKRNDFQCLEFLDFGVNVLEIHLNVGSLNITNEEWKEEDWPIGKLLGCEEHADSKNVGNYKQPRRFLRAKLPRSHAIYGGFLGKLRNLRKNSKRKYDTR</sequence>